<dbReference type="GO" id="GO:0005829">
    <property type="term" value="C:cytosol"/>
    <property type="evidence" value="ECO:0007669"/>
    <property type="project" value="TreeGrafter"/>
</dbReference>
<dbReference type="Gene3D" id="3.40.800.10">
    <property type="entry name" value="Ureohydrolase domain"/>
    <property type="match status" value="1"/>
</dbReference>
<keyword evidence="2" id="KW-0378">Hydrolase</keyword>
<protein>
    <submittedName>
        <fullName evidence="5">Arginase family protein</fullName>
    </submittedName>
</protein>
<dbReference type="SUPFAM" id="SSF52768">
    <property type="entry name" value="Arginase/deacetylase"/>
    <property type="match status" value="1"/>
</dbReference>
<dbReference type="GO" id="GO:0030145">
    <property type="term" value="F:manganese ion binding"/>
    <property type="evidence" value="ECO:0007669"/>
    <property type="project" value="TreeGrafter"/>
</dbReference>
<name>A0A5J6L256_9MICO</name>
<evidence type="ECO:0000313" key="5">
    <source>
        <dbReference type="EMBL" id="QEW02550.1"/>
    </source>
</evidence>
<accession>A0A5J6L256</accession>
<evidence type="ECO:0000256" key="2">
    <source>
        <dbReference type="ARBA" id="ARBA00022801"/>
    </source>
</evidence>
<organism evidence="5 6">
    <name type="scientific">Microbacterium lushaniae</name>
    <dbReference type="NCBI Taxonomy" id="2614639"/>
    <lineage>
        <taxon>Bacteria</taxon>
        <taxon>Bacillati</taxon>
        <taxon>Actinomycetota</taxon>
        <taxon>Actinomycetes</taxon>
        <taxon>Micrococcales</taxon>
        <taxon>Microbacteriaceae</taxon>
        <taxon>Microbacterium</taxon>
    </lineage>
</organism>
<gene>
    <name evidence="5" type="ORF">F6J85_05155</name>
</gene>
<dbReference type="InterPro" id="IPR006035">
    <property type="entry name" value="Ureohydrolase"/>
</dbReference>
<dbReference type="PROSITE" id="PS51409">
    <property type="entry name" value="ARGINASE_2"/>
    <property type="match status" value="1"/>
</dbReference>
<dbReference type="AlphaFoldDB" id="A0A5J6L256"/>
<keyword evidence="1" id="KW-0479">Metal-binding</keyword>
<comment type="similarity">
    <text evidence="4">Belongs to the arginase family.</text>
</comment>
<sequence length="269" mass="27224">MTRFVVVPQWQGSPSARAMLLRDGAEAIAGDLPRSATVVLDVPLEAGDAQGTGIHRLSAVRRTSALTDDALSMSSERAVVIGGDCSVTVAAAARWAADDMAVVWIDAHADLNDPAGSPSGSSAGMALRALLGGVPDLLGTAAVAPERVVLVGARERDDAEEAYLAASGIRHLTESALADPAALADAVAATGAARVYVHLDLDVLDPSEFRGSAWGIPFGIPVADLVAALRTLRERTPIVGATVAGFAPASPAAAGDDLGAILRLVGAVA</sequence>
<dbReference type="Proteomes" id="UP000325516">
    <property type="component" value="Chromosome"/>
</dbReference>
<reference evidence="6" key="1">
    <citation type="submission" date="2019-09" db="EMBL/GenBank/DDBJ databases">
        <title>Mumia zhuanghuii sp. nov. isolated from the intestinal contents of plateau pika (Ochotona curzoniae) in the Qinghai-Tibet plateau of China.</title>
        <authorList>
            <person name="Tian Z."/>
        </authorList>
    </citation>
    <scope>NUCLEOTIDE SEQUENCE [LARGE SCALE GENOMIC DNA]</scope>
    <source>
        <strain evidence="6">L-031</strain>
    </source>
</reference>
<dbReference type="PANTHER" id="PTHR43782">
    <property type="entry name" value="ARGINASE"/>
    <property type="match status" value="1"/>
</dbReference>
<keyword evidence="3" id="KW-0464">Manganese</keyword>
<evidence type="ECO:0000256" key="1">
    <source>
        <dbReference type="ARBA" id="ARBA00022723"/>
    </source>
</evidence>
<dbReference type="RefSeq" id="WP_150924118.1">
    <property type="nucleotide sequence ID" value="NZ_CP044232.1"/>
</dbReference>
<evidence type="ECO:0000256" key="3">
    <source>
        <dbReference type="ARBA" id="ARBA00023211"/>
    </source>
</evidence>
<proteinExistence type="inferred from homology"/>
<dbReference type="InterPro" id="IPR023696">
    <property type="entry name" value="Ureohydrolase_dom_sf"/>
</dbReference>
<dbReference type="CDD" id="cd09999">
    <property type="entry name" value="Arginase-like_1"/>
    <property type="match status" value="1"/>
</dbReference>
<dbReference type="PANTHER" id="PTHR43782:SF3">
    <property type="entry name" value="ARGINASE"/>
    <property type="match status" value="1"/>
</dbReference>
<dbReference type="EMBL" id="CP044232">
    <property type="protein sequence ID" value="QEW02550.1"/>
    <property type="molecule type" value="Genomic_DNA"/>
</dbReference>
<dbReference type="KEGG" id="mlz:F6J85_05155"/>
<evidence type="ECO:0000313" key="6">
    <source>
        <dbReference type="Proteomes" id="UP000325516"/>
    </source>
</evidence>
<dbReference type="GO" id="GO:0004053">
    <property type="term" value="F:arginase activity"/>
    <property type="evidence" value="ECO:0007669"/>
    <property type="project" value="TreeGrafter"/>
</dbReference>
<keyword evidence="6" id="KW-1185">Reference proteome</keyword>
<evidence type="ECO:0000256" key="4">
    <source>
        <dbReference type="PROSITE-ProRule" id="PRU00742"/>
    </source>
</evidence>
<dbReference type="Pfam" id="PF00491">
    <property type="entry name" value="Arginase"/>
    <property type="match status" value="1"/>
</dbReference>